<evidence type="ECO:0000313" key="3">
    <source>
        <dbReference type="EMBL" id="MFC7395259.1"/>
    </source>
</evidence>
<keyword evidence="4" id="KW-1185">Reference proteome</keyword>
<feature type="chain" id="PRO_5047108189" description="Lipoprotein" evidence="2">
    <location>
        <begin position="25"/>
        <end position="246"/>
    </location>
</feature>
<feature type="signal peptide" evidence="2">
    <location>
        <begin position="1"/>
        <end position="24"/>
    </location>
</feature>
<evidence type="ECO:0000256" key="1">
    <source>
        <dbReference type="SAM" id="MobiDB-lite"/>
    </source>
</evidence>
<feature type="compositionally biased region" description="Basic and acidic residues" evidence="1">
    <location>
        <begin position="44"/>
        <end position="72"/>
    </location>
</feature>
<feature type="region of interest" description="Disordered" evidence="1">
    <location>
        <begin position="29"/>
        <end position="83"/>
    </location>
</feature>
<accession>A0ABW2Q1V9</accession>
<evidence type="ECO:0000313" key="4">
    <source>
        <dbReference type="Proteomes" id="UP001596505"/>
    </source>
</evidence>
<dbReference type="PROSITE" id="PS51257">
    <property type="entry name" value="PROKAR_LIPOPROTEIN"/>
    <property type="match status" value="1"/>
</dbReference>
<evidence type="ECO:0008006" key="5">
    <source>
        <dbReference type="Google" id="ProtNLM"/>
    </source>
</evidence>
<feature type="compositionally biased region" description="Low complexity" evidence="1">
    <location>
        <begin position="74"/>
        <end position="83"/>
    </location>
</feature>
<comment type="caution">
    <text evidence="3">The sequence shown here is derived from an EMBL/GenBank/DDBJ whole genome shotgun (WGS) entry which is preliminary data.</text>
</comment>
<keyword evidence="2" id="KW-0732">Signal</keyword>
<name>A0ABW2Q1V9_9BACL</name>
<proteinExistence type="predicted"/>
<evidence type="ECO:0000256" key="2">
    <source>
        <dbReference type="SAM" id="SignalP"/>
    </source>
</evidence>
<dbReference type="Proteomes" id="UP001596505">
    <property type="component" value="Unassembled WGS sequence"/>
</dbReference>
<dbReference type="RefSeq" id="WP_380969604.1">
    <property type="nucleotide sequence ID" value="NZ_JBHTCO010000043.1"/>
</dbReference>
<dbReference type="EMBL" id="JBHTCO010000043">
    <property type="protein sequence ID" value="MFC7395259.1"/>
    <property type="molecule type" value="Genomic_DNA"/>
</dbReference>
<sequence length="246" mass="28552">MRATLFKSKLFILLCFTFFMTLTACSSNEHGEKSKKTSAATQSEVKKETKDSHHDDSAAANNHHSEKYKDESSSDANQDSSNAYKSKDEMSMLDFKFDNNNWKLGYKTNANGVEMYEFIPKDESIEDWKQVVTIQFFPIENLKNPSIDNYINQFLQKVNQTVRQQNGKVKTNIIDKKENDVMYEFIVTDDPSLEDQHEIGRVFLTNEGMWHIHYAIKKAPMGEEQRNQWINLLKQVKEKKGTKDAI</sequence>
<protein>
    <recommendedName>
        <fullName evidence="5">Lipoprotein</fullName>
    </recommendedName>
</protein>
<organism evidence="3 4">
    <name type="scientific">Scopulibacillus cellulosilyticus</name>
    <dbReference type="NCBI Taxonomy" id="2665665"/>
    <lineage>
        <taxon>Bacteria</taxon>
        <taxon>Bacillati</taxon>
        <taxon>Bacillota</taxon>
        <taxon>Bacilli</taxon>
        <taxon>Bacillales</taxon>
        <taxon>Sporolactobacillaceae</taxon>
        <taxon>Scopulibacillus</taxon>
    </lineage>
</organism>
<gene>
    <name evidence="3" type="ORF">ACFQRG_20325</name>
</gene>
<reference evidence="4" key="1">
    <citation type="journal article" date="2019" name="Int. J. Syst. Evol. Microbiol.">
        <title>The Global Catalogue of Microorganisms (GCM) 10K type strain sequencing project: providing services to taxonomists for standard genome sequencing and annotation.</title>
        <authorList>
            <consortium name="The Broad Institute Genomics Platform"/>
            <consortium name="The Broad Institute Genome Sequencing Center for Infectious Disease"/>
            <person name="Wu L."/>
            <person name="Ma J."/>
        </authorList>
    </citation>
    <scope>NUCLEOTIDE SEQUENCE [LARGE SCALE GENOMIC DNA]</scope>
    <source>
        <strain evidence="4">CGMCC 1.16305</strain>
    </source>
</reference>